<dbReference type="Proteomes" id="UP000515317">
    <property type="component" value="Chromosome"/>
</dbReference>
<dbReference type="PANTHER" id="PTHR42988:SF2">
    <property type="entry name" value="CYCLIC NUCLEOTIDE PHOSPHODIESTERASE CBUA0032-RELATED"/>
    <property type="match status" value="1"/>
</dbReference>
<sequence>MVFKIAHLSDLHLTATDTEKRFEPKLSGQLTGMNQAFRQIAKHKRIQAADLVLITGDITDQGDMESWSVFNDTLKASSLRDKTLAIPGNHDVCELMVRFGNKTKLAKADLEKVKKGLELAGQPSKFPWAKIIAPGVVIFGLDTNMSGNLTALENAIGQIGDFQMQKFAELLAKHDDVPTKIVAVHHSPNIPEASTALKRGRSEPTMIYRWSHQIPRPDRFTFRMLCRAAKVRLIVHGHLHEAEDRRVNGIRIIGAPATTEPKDFAAKKKTYRFYEYAVEERKIGVELVEV</sequence>
<dbReference type="SUPFAM" id="SSF56300">
    <property type="entry name" value="Metallo-dependent phosphatases"/>
    <property type="match status" value="1"/>
</dbReference>
<dbReference type="GO" id="GO:0046872">
    <property type="term" value="F:metal ion binding"/>
    <property type="evidence" value="ECO:0007669"/>
    <property type="project" value="UniProtKB-KW"/>
</dbReference>
<dbReference type="EMBL" id="AP023361">
    <property type="protein sequence ID" value="BCJ91324.1"/>
    <property type="molecule type" value="Genomic_DNA"/>
</dbReference>
<dbReference type="InterPro" id="IPR004843">
    <property type="entry name" value="Calcineurin-like_PHP"/>
</dbReference>
<keyword evidence="7" id="KW-1185">Reference proteome</keyword>
<feature type="domain" description="Calcineurin-like phosphoesterase" evidence="5">
    <location>
        <begin position="3"/>
        <end position="241"/>
    </location>
</feature>
<organism evidence="6 7">
    <name type="scientific">Terrihabitans soli</name>
    <dbReference type="NCBI Taxonomy" id="708113"/>
    <lineage>
        <taxon>Bacteria</taxon>
        <taxon>Pseudomonadati</taxon>
        <taxon>Pseudomonadota</taxon>
        <taxon>Alphaproteobacteria</taxon>
        <taxon>Hyphomicrobiales</taxon>
        <taxon>Terrihabitans</taxon>
    </lineage>
</organism>
<evidence type="ECO:0000256" key="4">
    <source>
        <dbReference type="ARBA" id="ARBA00025742"/>
    </source>
</evidence>
<name>A0A6S6QLN5_9HYPH</name>
<dbReference type="InterPro" id="IPR050884">
    <property type="entry name" value="CNP_phosphodiesterase-III"/>
</dbReference>
<protein>
    <submittedName>
        <fullName evidence="6">3',5'-cyclic adenosine monophosphate phosphodiesterase CpdA</fullName>
    </submittedName>
</protein>
<dbReference type="Pfam" id="PF00149">
    <property type="entry name" value="Metallophos"/>
    <property type="match status" value="1"/>
</dbReference>
<evidence type="ECO:0000259" key="5">
    <source>
        <dbReference type="Pfam" id="PF00149"/>
    </source>
</evidence>
<keyword evidence="2" id="KW-0378">Hydrolase</keyword>
<dbReference type="AlphaFoldDB" id="A0A6S6QLN5"/>
<keyword evidence="1" id="KW-0479">Metal-binding</keyword>
<proteinExistence type="inferred from homology"/>
<dbReference type="RefSeq" id="WP_222874978.1">
    <property type="nucleotide sequence ID" value="NZ_AP023361.1"/>
</dbReference>
<comment type="similarity">
    <text evidence="4">Belongs to the cyclic nucleotide phosphodiesterase class-III family.</text>
</comment>
<reference evidence="6 7" key="1">
    <citation type="submission" date="2020-08" db="EMBL/GenBank/DDBJ databases">
        <title>Genome sequence of Rhizobiales bacterium strain IZ6.</title>
        <authorList>
            <person name="Nakai R."/>
            <person name="Naganuma T."/>
        </authorList>
    </citation>
    <scope>NUCLEOTIDE SEQUENCE [LARGE SCALE GENOMIC DNA]</scope>
    <source>
        <strain evidence="6 7">IZ6</strain>
    </source>
</reference>
<keyword evidence="3" id="KW-0408">Iron</keyword>
<evidence type="ECO:0000256" key="2">
    <source>
        <dbReference type="ARBA" id="ARBA00022801"/>
    </source>
</evidence>
<evidence type="ECO:0000256" key="3">
    <source>
        <dbReference type="ARBA" id="ARBA00023004"/>
    </source>
</evidence>
<dbReference type="KEGG" id="tso:IZ6_20590"/>
<accession>A0A6S6QLN5</accession>
<evidence type="ECO:0000313" key="7">
    <source>
        <dbReference type="Proteomes" id="UP000515317"/>
    </source>
</evidence>
<evidence type="ECO:0000256" key="1">
    <source>
        <dbReference type="ARBA" id="ARBA00022723"/>
    </source>
</evidence>
<dbReference type="InterPro" id="IPR029052">
    <property type="entry name" value="Metallo-depent_PP-like"/>
</dbReference>
<evidence type="ECO:0000313" key="6">
    <source>
        <dbReference type="EMBL" id="BCJ91324.1"/>
    </source>
</evidence>
<dbReference type="GO" id="GO:0016787">
    <property type="term" value="F:hydrolase activity"/>
    <property type="evidence" value="ECO:0007669"/>
    <property type="project" value="UniProtKB-KW"/>
</dbReference>
<dbReference type="PANTHER" id="PTHR42988">
    <property type="entry name" value="PHOSPHOHYDROLASE"/>
    <property type="match status" value="1"/>
</dbReference>
<dbReference type="Gene3D" id="3.60.21.10">
    <property type="match status" value="1"/>
</dbReference>
<gene>
    <name evidence="6" type="primary">cpdA</name>
    <name evidence="6" type="ORF">IZ6_20590</name>
</gene>